<name>A0AA44Z2W9_XANCM</name>
<dbReference type="NCBIfam" id="NF033453">
    <property type="entry name" value="BREX_3_BrxF"/>
    <property type="match status" value="1"/>
</dbReference>
<dbReference type="RefSeq" id="WP_033836880.1">
    <property type="nucleotide sequence ID" value="NZ_CP013004.1"/>
</dbReference>
<dbReference type="InterPro" id="IPR048067">
    <property type="entry name" value="BREX_3_BrxF"/>
</dbReference>
<accession>A0AA44Z2W9</accession>
<evidence type="ECO:0000313" key="2">
    <source>
        <dbReference type="Proteomes" id="UP000251513"/>
    </source>
</evidence>
<protein>
    <submittedName>
        <fullName evidence="1">BREX-3 system P-loop-containing protein BrxF</fullName>
    </submittedName>
</protein>
<sequence length="173" mass="18776">MSGTVASSAGVADFPALDKLERLVGEIGDLQSKLILLAGNAGKTPLLRTLAERLNVAPFNVGVKLGHRLAATPASERGFSANELLREITDSARGDAPLLLDNLEVLFEPSLKINPLDLIKRLAHSRRVVAVWPGEMRDDRLVYASMGHPEHRDYTRDGVVVFETAQGQQGTRT</sequence>
<dbReference type="AlphaFoldDB" id="A0AA44Z2W9"/>
<proteinExistence type="predicted"/>
<evidence type="ECO:0000313" key="1">
    <source>
        <dbReference type="EMBL" id="PUE95158.1"/>
    </source>
</evidence>
<reference evidence="1 2" key="1">
    <citation type="submission" date="2018-03" db="EMBL/GenBank/DDBJ databases">
        <title>Sequencing of reference strains of Xanthomonas.</title>
        <authorList>
            <person name="Studholme D.J."/>
            <person name="Vicente J."/>
            <person name="Sarris P."/>
        </authorList>
    </citation>
    <scope>NUCLEOTIDE SEQUENCE [LARGE SCALE GENOMIC DNA]</scope>
    <source>
        <strain evidence="1 2">WHRI 5232</strain>
    </source>
</reference>
<dbReference type="Proteomes" id="UP000251513">
    <property type="component" value="Unassembled WGS sequence"/>
</dbReference>
<comment type="caution">
    <text evidence="1">The sequence shown here is derived from an EMBL/GenBank/DDBJ whole genome shotgun (WGS) entry which is preliminary data.</text>
</comment>
<dbReference type="EMBL" id="PYJH01000008">
    <property type="protein sequence ID" value="PUE95158.1"/>
    <property type="molecule type" value="Genomic_DNA"/>
</dbReference>
<gene>
    <name evidence="1" type="ORF">C7T86_05905</name>
</gene>
<organism evidence="1 2">
    <name type="scientific">Xanthomonas campestris pv. malvacearum</name>
    <dbReference type="NCBI Taxonomy" id="86040"/>
    <lineage>
        <taxon>Bacteria</taxon>
        <taxon>Pseudomonadati</taxon>
        <taxon>Pseudomonadota</taxon>
        <taxon>Gammaproteobacteria</taxon>
        <taxon>Lysobacterales</taxon>
        <taxon>Lysobacteraceae</taxon>
        <taxon>Xanthomonas</taxon>
    </lineage>
</organism>